<feature type="domain" description="RNA polymerase sigma factor 70 region 4 type 2" evidence="7">
    <location>
        <begin position="131"/>
        <end position="182"/>
    </location>
</feature>
<dbReference type="Proteomes" id="UP000095552">
    <property type="component" value="Unassembled WGS sequence"/>
</dbReference>
<organism evidence="8 9">
    <name type="scientific">Roseivirga misakiensis</name>
    <dbReference type="NCBI Taxonomy" id="1563681"/>
    <lineage>
        <taxon>Bacteria</taxon>
        <taxon>Pseudomonadati</taxon>
        <taxon>Bacteroidota</taxon>
        <taxon>Cytophagia</taxon>
        <taxon>Cytophagales</taxon>
        <taxon>Roseivirgaceae</taxon>
        <taxon>Roseivirga</taxon>
    </lineage>
</organism>
<dbReference type="InterPro" id="IPR014284">
    <property type="entry name" value="RNA_pol_sigma-70_dom"/>
</dbReference>
<accession>A0A1E5T2L8</accession>
<keyword evidence="3" id="KW-0731">Sigma factor</keyword>
<dbReference type="EMBL" id="MDGQ01000005">
    <property type="protein sequence ID" value="OEK05638.1"/>
    <property type="molecule type" value="Genomic_DNA"/>
</dbReference>
<sequence>MKGEQHHITQLTDSELIDLYKKNENKKLIGVLFKRYMTLVYGISLKYLKERSTAQDLTMQVFEKLLSSLKTQEIGNFKSWLYVLTKNECLMHLRKHKRLNGQVQSLIDDDFMEISIPVHHEEETLEKDIGQLDYCIERLKNEQQHCIKLFYIEKKCYQEVCDITGFEMKKVKSYLQNGRRNLKLCIEKLREQEEQTY</sequence>
<dbReference type="Pfam" id="PF04542">
    <property type="entry name" value="Sigma70_r2"/>
    <property type="match status" value="1"/>
</dbReference>
<evidence type="ECO:0000256" key="1">
    <source>
        <dbReference type="ARBA" id="ARBA00010641"/>
    </source>
</evidence>
<dbReference type="InterPro" id="IPR039425">
    <property type="entry name" value="RNA_pol_sigma-70-like"/>
</dbReference>
<dbReference type="InterPro" id="IPR036388">
    <property type="entry name" value="WH-like_DNA-bd_sf"/>
</dbReference>
<comment type="similarity">
    <text evidence="1">Belongs to the sigma-70 factor family. ECF subfamily.</text>
</comment>
<dbReference type="InterPro" id="IPR013324">
    <property type="entry name" value="RNA_pol_sigma_r3/r4-like"/>
</dbReference>
<evidence type="ECO:0000313" key="9">
    <source>
        <dbReference type="Proteomes" id="UP000095552"/>
    </source>
</evidence>
<dbReference type="InterPro" id="IPR013325">
    <property type="entry name" value="RNA_pol_sigma_r2"/>
</dbReference>
<dbReference type="Gene3D" id="1.10.1740.10">
    <property type="match status" value="1"/>
</dbReference>
<evidence type="ECO:0000259" key="6">
    <source>
        <dbReference type="Pfam" id="PF04542"/>
    </source>
</evidence>
<evidence type="ECO:0000256" key="3">
    <source>
        <dbReference type="ARBA" id="ARBA00023082"/>
    </source>
</evidence>
<dbReference type="PANTHER" id="PTHR43133">
    <property type="entry name" value="RNA POLYMERASE ECF-TYPE SIGMA FACTO"/>
    <property type="match status" value="1"/>
</dbReference>
<evidence type="ECO:0000313" key="8">
    <source>
        <dbReference type="EMBL" id="OEK05638.1"/>
    </source>
</evidence>
<feature type="domain" description="RNA polymerase sigma-70 region 2" evidence="6">
    <location>
        <begin position="32"/>
        <end position="98"/>
    </location>
</feature>
<dbReference type="PANTHER" id="PTHR43133:SF8">
    <property type="entry name" value="RNA POLYMERASE SIGMA FACTOR HI_1459-RELATED"/>
    <property type="match status" value="1"/>
</dbReference>
<dbReference type="InterPro" id="IPR013249">
    <property type="entry name" value="RNA_pol_sigma70_r4_t2"/>
</dbReference>
<dbReference type="SUPFAM" id="SSF88946">
    <property type="entry name" value="Sigma2 domain of RNA polymerase sigma factors"/>
    <property type="match status" value="1"/>
</dbReference>
<keyword evidence="9" id="KW-1185">Reference proteome</keyword>
<comment type="caution">
    <text evidence="8">The sequence shown here is derived from an EMBL/GenBank/DDBJ whole genome shotgun (WGS) entry which is preliminary data.</text>
</comment>
<evidence type="ECO:0008006" key="10">
    <source>
        <dbReference type="Google" id="ProtNLM"/>
    </source>
</evidence>
<evidence type="ECO:0000256" key="2">
    <source>
        <dbReference type="ARBA" id="ARBA00023015"/>
    </source>
</evidence>
<dbReference type="GO" id="GO:0006352">
    <property type="term" value="P:DNA-templated transcription initiation"/>
    <property type="evidence" value="ECO:0007669"/>
    <property type="project" value="InterPro"/>
</dbReference>
<evidence type="ECO:0000256" key="4">
    <source>
        <dbReference type="ARBA" id="ARBA00023125"/>
    </source>
</evidence>
<gene>
    <name evidence="8" type="ORF">BFP71_17015</name>
</gene>
<evidence type="ECO:0000256" key="5">
    <source>
        <dbReference type="ARBA" id="ARBA00023163"/>
    </source>
</evidence>
<dbReference type="AlphaFoldDB" id="A0A1E5T2L8"/>
<dbReference type="GO" id="GO:0016987">
    <property type="term" value="F:sigma factor activity"/>
    <property type="evidence" value="ECO:0007669"/>
    <property type="project" value="UniProtKB-KW"/>
</dbReference>
<proteinExistence type="inferred from homology"/>
<dbReference type="GO" id="GO:0003677">
    <property type="term" value="F:DNA binding"/>
    <property type="evidence" value="ECO:0007669"/>
    <property type="project" value="UniProtKB-KW"/>
</dbReference>
<keyword evidence="4" id="KW-0238">DNA-binding</keyword>
<name>A0A1E5T2L8_9BACT</name>
<protein>
    <recommendedName>
        <fullName evidence="10">RNA polymerase subunit sigma-70</fullName>
    </recommendedName>
</protein>
<keyword evidence="2" id="KW-0805">Transcription regulation</keyword>
<dbReference type="Gene3D" id="1.10.10.10">
    <property type="entry name" value="Winged helix-like DNA-binding domain superfamily/Winged helix DNA-binding domain"/>
    <property type="match status" value="1"/>
</dbReference>
<dbReference type="NCBIfam" id="TIGR02937">
    <property type="entry name" value="sigma70-ECF"/>
    <property type="match status" value="1"/>
</dbReference>
<dbReference type="STRING" id="1563681.BFP71_17015"/>
<dbReference type="Pfam" id="PF08281">
    <property type="entry name" value="Sigma70_r4_2"/>
    <property type="match status" value="1"/>
</dbReference>
<evidence type="ECO:0000259" key="7">
    <source>
        <dbReference type="Pfam" id="PF08281"/>
    </source>
</evidence>
<dbReference type="SUPFAM" id="SSF88659">
    <property type="entry name" value="Sigma3 and sigma4 domains of RNA polymerase sigma factors"/>
    <property type="match status" value="1"/>
</dbReference>
<keyword evidence="5" id="KW-0804">Transcription</keyword>
<dbReference type="InterPro" id="IPR007627">
    <property type="entry name" value="RNA_pol_sigma70_r2"/>
</dbReference>
<reference evidence="8 9" key="1">
    <citation type="submission" date="2016-08" db="EMBL/GenBank/DDBJ databases">
        <title>Draft genome of Fabibacter sp. strain SK-8.</title>
        <authorList>
            <person name="Wong S.-K."/>
            <person name="Hamasaki K."/>
            <person name="Yoshizawa S."/>
        </authorList>
    </citation>
    <scope>NUCLEOTIDE SEQUENCE [LARGE SCALE GENOMIC DNA]</scope>
    <source>
        <strain evidence="8 9">SK-8</strain>
    </source>
</reference>